<dbReference type="Gramene" id="Psat05G0524400-T1">
    <property type="protein sequence ID" value="KAI5409717.1"/>
    <property type="gene ID" value="KIW84_055244"/>
</dbReference>
<reference evidence="2 3" key="1">
    <citation type="journal article" date="2022" name="Nat. Genet.">
        <title>Improved pea reference genome and pan-genome highlight genomic features and evolutionary characteristics.</title>
        <authorList>
            <person name="Yang T."/>
            <person name="Liu R."/>
            <person name="Luo Y."/>
            <person name="Hu S."/>
            <person name="Wang D."/>
            <person name="Wang C."/>
            <person name="Pandey M.K."/>
            <person name="Ge S."/>
            <person name="Xu Q."/>
            <person name="Li N."/>
            <person name="Li G."/>
            <person name="Huang Y."/>
            <person name="Saxena R.K."/>
            <person name="Ji Y."/>
            <person name="Li M."/>
            <person name="Yan X."/>
            <person name="He Y."/>
            <person name="Liu Y."/>
            <person name="Wang X."/>
            <person name="Xiang C."/>
            <person name="Varshney R.K."/>
            <person name="Ding H."/>
            <person name="Gao S."/>
            <person name="Zong X."/>
        </authorList>
    </citation>
    <scope>NUCLEOTIDE SEQUENCE [LARGE SCALE GENOMIC DNA]</scope>
    <source>
        <strain evidence="2 3">cv. Zhongwan 6</strain>
    </source>
</reference>
<feature type="compositionally biased region" description="Basic and acidic residues" evidence="1">
    <location>
        <begin position="89"/>
        <end position="99"/>
    </location>
</feature>
<dbReference type="Proteomes" id="UP001058974">
    <property type="component" value="Chromosome 5"/>
</dbReference>
<comment type="caution">
    <text evidence="2">The sequence shown here is derived from an EMBL/GenBank/DDBJ whole genome shotgun (WGS) entry which is preliminary data.</text>
</comment>
<accession>A0A9D5AFJ9</accession>
<dbReference type="InterPro" id="IPR004156">
    <property type="entry name" value="OATP"/>
</dbReference>
<organism evidence="2 3">
    <name type="scientific">Pisum sativum</name>
    <name type="common">Garden pea</name>
    <name type="synonym">Lathyrus oleraceus</name>
    <dbReference type="NCBI Taxonomy" id="3888"/>
    <lineage>
        <taxon>Eukaryota</taxon>
        <taxon>Viridiplantae</taxon>
        <taxon>Streptophyta</taxon>
        <taxon>Embryophyta</taxon>
        <taxon>Tracheophyta</taxon>
        <taxon>Spermatophyta</taxon>
        <taxon>Magnoliopsida</taxon>
        <taxon>eudicotyledons</taxon>
        <taxon>Gunneridae</taxon>
        <taxon>Pentapetalae</taxon>
        <taxon>rosids</taxon>
        <taxon>fabids</taxon>
        <taxon>Fabales</taxon>
        <taxon>Fabaceae</taxon>
        <taxon>Papilionoideae</taxon>
        <taxon>50 kb inversion clade</taxon>
        <taxon>NPAAA clade</taxon>
        <taxon>Hologalegina</taxon>
        <taxon>IRL clade</taxon>
        <taxon>Fabeae</taxon>
        <taxon>Lathyrus</taxon>
    </lineage>
</organism>
<evidence type="ECO:0000313" key="2">
    <source>
        <dbReference type="EMBL" id="KAI5409717.1"/>
    </source>
</evidence>
<keyword evidence="3" id="KW-1185">Reference proteome</keyword>
<dbReference type="GO" id="GO:0055085">
    <property type="term" value="P:transmembrane transport"/>
    <property type="evidence" value="ECO:0007669"/>
    <property type="project" value="InterPro"/>
</dbReference>
<dbReference type="Pfam" id="PF03137">
    <property type="entry name" value="OATP"/>
    <property type="match status" value="1"/>
</dbReference>
<proteinExistence type="predicted"/>
<dbReference type="AlphaFoldDB" id="A0A9D5AFJ9"/>
<dbReference type="GO" id="GO:0016020">
    <property type="term" value="C:membrane"/>
    <property type="evidence" value="ECO:0007669"/>
    <property type="project" value="InterPro"/>
</dbReference>
<evidence type="ECO:0000256" key="1">
    <source>
        <dbReference type="SAM" id="MobiDB-lite"/>
    </source>
</evidence>
<sequence>MLVGVGEASFISLAAPFIDDNAPIAQKTACLSVFYTCILGGYALGYVYGGLVRSHFVEWFFPADSKKVSALETVPLGVKDAEASNGNNESHEPSKSNST</sequence>
<dbReference type="EMBL" id="JAMSHJ010000005">
    <property type="protein sequence ID" value="KAI5409717.1"/>
    <property type="molecule type" value="Genomic_DNA"/>
</dbReference>
<name>A0A9D5AFJ9_PEA</name>
<feature type="region of interest" description="Disordered" evidence="1">
    <location>
        <begin position="80"/>
        <end position="99"/>
    </location>
</feature>
<protein>
    <submittedName>
        <fullName evidence="2">Uncharacterized protein</fullName>
    </submittedName>
</protein>
<gene>
    <name evidence="2" type="ORF">KIW84_055244</name>
</gene>
<evidence type="ECO:0000313" key="3">
    <source>
        <dbReference type="Proteomes" id="UP001058974"/>
    </source>
</evidence>